<dbReference type="EMBL" id="VSRR010067059">
    <property type="protein sequence ID" value="MPC85005.1"/>
    <property type="molecule type" value="Genomic_DNA"/>
</dbReference>
<name>A0A5B7IRD5_PORTR</name>
<sequence length="100" mass="11277">MKSRLLLFPVRQHCVRHGVQLNSQPRISYRRGGELCVGLEDLGTPHGTEKKGEGCRVRKAGRKKEKSLVDDDTAVSAWLQQWGLQGLRRRGAGKAWRARS</sequence>
<organism evidence="1 2">
    <name type="scientific">Portunus trituberculatus</name>
    <name type="common">Swimming crab</name>
    <name type="synonym">Neptunus trituberculatus</name>
    <dbReference type="NCBI Taxonomy" id="210409"/>
    <lineage>
        <taxon>Eukaryota</taxon>
        <taxon>Metazoa</taxon>
        <taxon>Ecdysozoa</taxon>
        <taxon>Arthropoda</taxon>
        <taxon>Crustacea</taxon>
        <taxon>Multicrustacea</taxon>
        <taxon>Malacostraca</taxon>
        <taxon>Eumalacostraca</taxon>
        <taxon>Eucarida</taxon>
        <taxon>Decapoda</taxon>
        <taxon>Pleocyemata</taxon>
        <taxon>Brachyura</taxon>
        <taxon>Eubrachyura</taxon>
        <taxon>Portunoidea</taxon>
        <taxon>Portunidae</taxon>
        <taxon>Portuninae</taxon>
        <taxon>Portunus</taxon>
    </lineage>
</organism>
<keyword evidence="2" id="KW-1185">Reference proteome</keyword>
<protein>
    <submittedName>
        <fullName evidence="1">Uncharacterized protein</fullName>
    </submittedName>
</protein>
<gene>
    <name evidence="1" type="ORF">E2C01_079763</name>
</gene>
<dbReference type="Proteomes" id="UP000324222">
    <property type="component" value="Unassembled WGS sequence"/>
</dbReference>
<accession>A0A5B7IRD5</accession>
<reference evidence="1 2" key="1">
    <citation type="submission" date="2019-05" db="EMBL/GenBank/DDBJ databases">
        <title>Another draft genome of Portunus trituberculatus and its Hox gene families provides insights of decapod evolution.</title>
        <authorList>
            <person name="Jeong J.-H."/>
            <person name="Song I."/>
            <person name="Kim S."/>
            <person name="Choi T."/>
            <person name="Kim D."/>
            <person name="Ryu S."/>
            <person name="Kim W."/>
        </authorList>
    </citation>
    <scope>NUCLEOTIDE SEQUENCE [LARGE SCALE GENOMIC DNA]</scope>
    <source>
        <tissue evidence="1">Muscle</tissue>
    </source>
</reference>
<proteinExistence type="predicted"/>
<dbReference type="AlphaFoldDB" id="A0A5B7IRD5"/>
<evidence type="ECO:0000313" key="1">
    <source>
        <dbReference type="EMBL" id="MPC85005.1"/>
    </source>
</evidence>
<comment type="caution">
    <text evidence="1">The sequence shown here is derived from an EMBL/GenBank/DDBJ whole genome shotgun (WGS) entry which is preliminary data.</text>
</comment>
<evidence type="ECO:0000313" key="2">
    <source>
        <dbReference type="Proteomes" id="UP000324222"/>
    </source>
</evidence>